<dbReference type="InterPro" id="IPR032675">
    <property type="entry name" value="LRR_dom_sf"/>
</dbReference>
<dbReference type="EMBL" id="BTSX01000001">
    <property type="protein sequence ID" value="GMS81922.1"/>
    <property type="molecule type" value="Genomic_DNA"/>
</dbReference>
<organism evidence="1 2">
    <name type="scientific">Pristionchus entomophagus</name>
    <dbReference type="NCBI Taxonomy" id="358040"/>
    <lineage>
        <taxon>Eukaryota</taxon>
        <taxon>Metazoa</taxon>
        <taxon>Ecdysozoa</taxon>
        <taxon>Nematoda</taxon>
        <taxon>Chromadorea</taxon>
        <taxon>Rhabditida</taxon>
        <taxon>Rhabditina</taxon>
        <taxon>Diplogasteromorpha</taxon>
        <taxon>Diplogasteroidea</taxon>
        <taxon>Neodiplogasteridae</taxon>
        <taxon>Pristionchus</taxon>
    </lineage>
</organism>
<sequence length="277" mass="30733">MMSWSLRHACCSSSRIGVAAASRLQQTGQGCAQQARSVASFPSFRVASLRRIIAERTSNKFQESRLHEIGPDLAALEWLMECGATRVDMSDGASIVSQREMRAYLSEKMDPSMSSAPPSSFHLSSPRSTHGDGAFMKQWPNAPRGAHILNVDASDSAIANEGFKYLREVHSVRKLKLNFCDYFGDEALRELAGGRSAKTLEDIEIVLNPSVSDGAAYWLVKMTALRRAHFYFLPYVANRNGFIRSLKLALPRCTVTFPEAINVGYGYDEKELEGKKK</sequence>
<comment type="caution">
    <text evidence="1">The sequence shown here is derived from an EMBL/GenBank/DDBJ whole genome shotgun (WGS) entry which is preliminary data.</text>
</comment>
<evidence type="ECO:0000313" key="2">
    <source>
        <dbReference type="Proteomes" id="UP001432027"/>
    </source>
</evidence>
<proteinExistence type="predicted"/>
<name>A0AAV5SGX4_9BILA</name>
<dbReference type="AlphaFoldDB" id="A0AAV5SGX4"/>
<keyword evidence="2" id="KW-1185">Reference proteome</keyword>
<gene>
    <name evidence="1" type="ORF">PENTCL1PPCAC_4097</name>
</gene>
<evidence type="ECO:0000313" key="1">
    <source>
        <dbReference type="EMBL" id="GMS81922.1"/>
    </source>
</evidence>
<dbReference type="Proteomes" id="UP001432027">
    <property type="component" value="Unassembled WGS sequence"/>
</dbReference>
<accession>A0AAV5SGX4</accession>
<evidence type="ECO:0008006" key="3">
    <source>
        <dbReference type="Google" id="ProtNLM"/>
    </source>
</evidence>
<protein>
    <recommendedName>
        <fullName evidence="3">ATP synthase subunit s, mitochondrial</fullName>
    </recommendedName>
</protein>
<dbReference type="Gene3D" id="3.80.10.10">
    <property type="entry name" value="Ribonuclease Inhibitor"/>
    <property type="match status" value="1"/>
</dbReference>
<reference evidence="1" key="1">
    <citation type="submission" date="2023-10" db="EMBL/GenBank/DDBJ databases">
        <title>Genome assembly of Pristionchus species.</title>
        <authorList>
            <person name="Yoshida K."/>
            <person name="Sommer R.J."/>
        </authorList>
    </citation>
    <scope>NUCLEOTIDE SEQUENCE</scope>
    <source>
        <strain evidence="1">RS0144</strain>
    </source>
</reference>